<keyword evidence="1" id="KW-1133">Transmembrane helix</keyword>
<dbReference type="AlphaFoldDB" id="A0A915P078"/>
<protein>
    <submittedName>
        <fullName evidence="3">NADH dehydrogenase subunit 6</fullName>
    </submittedName>
</protein>
<accession>A0A915P078</accession>
<reference evidence="3" key="1">
    <citation type="submission" date="2022-11" db="UniProtKB">
        <authorList>
            <consortium name="WormBaseParasite"/>
        </authorList>
    </citation>
    <scope>IDENTIFICATION</scope>
</reference>
<proteinExistence type="predicted"/>
<sequence length="77" mass="8566">MGHLTALIIFDISIFLIFIMPIFEYKNVLMTGSPSEHLLFLSSINPAASFVPLIIFAISGLIYLIIGIITKYKTGYV</sequence>
<evidence type="ECO:0000256" key="1">
    <source>
        <dbReference type="SAM" id="Phobius"/>
    </source>
</evidence>
<keyword evidence="1" id="KW-0472">Membrane</keyword>
<feature type="transmembrane region" description="Helical" evidence="1">
    <location>
        <begin position="43"/>
        <end position="66"/>
    </location>
</feature>
<keyword evidence="2" id="KW-1185">Reference proteome</keyword>
<name>A0A915P078_9BILA</name>
<dbReference type="Proteomes" id="UP000887560">
    <property type="component" value="Unplaced"/>
</dbReference>
<evidence type="ECO:0000313" key="2">
    <source>
        <dbReference type="Proteomes" id="UP000887560"/>
    </source>
</evidence>
<feature type="transmembrane region" description="Helical" evidence="1">
    <location>
        <begin position="7"/>
        <end position="23"/>
    </location>
</feature>
<organism evidence="2 3">
    <name type="scientific">Meloidogyne floridensis</name>
    <dbReference type="NCBI Taxonomy" id="298350"/>
    <lineage>
        <taxon>Eukaryota</taxon>
        <taxon>Metazoa</taxon>
        <taxon>Ecdysozoa</taxon>
        <taxon>Nematoda</taxon>
        <taxon>Chromadorea</taxon>
        <taxon>Rhabditida</taxon>
        <taxon>Tylenchina</taxon>
        <taxon>Tylenchomorpha</taxon>
        <taxon>Tylenchoidea</taxon>
        <taxon>Meloidogynidae</taxon>
        <taxon>Meloidogyninae</taxon>
        <taxon>Meloidogyne</taxon>
    </lineage>
</organism>
<evidence type="ECO:0000313" key="3">
    <source>
        <dbReference type="WBParaSite" id="scf7180000423025.g10038"/>
    </source>
</evidence>
<dbReference type="WBParaSite" id="scf7180000423025.g10038">
    <property type="protein sequence ID" value="scf7180000423025.g10038"/>
    <property type="gene ID" value="scf7180000423025.g10038"/>
</dbReference>
<keyword evidence="1" id="KW-0812">Transmembrane</keyword>